<proteinExistence type="predicted"/>
<dbReference type="GO" id="GO:0046872">
    <property type="term" value="F:metal ion binding"/>
    <property type="evidence" value="ECO:0007669"/>
    <property type="project" value="UniProtKB-KW"/>
</dbReference>
<evidence type="ECO:0000256" key="4">
    <source>
        <dbReference type="ARBA" id="ARBA00022630"/>
    </source>
</evidence>
<dbReference type="EMBL" id="RBKT01000001">
    <property type="protein sequence ID" value="RKR86118.1"/>
    <property type="molecule type" value="Genomic_DNA"/>
</dbReference>
<evidence type="ECO:0000256" key="3">
    <source>
        <dbReference type="ARBA" id="ARBA00016337"/>
    </source>
</evidence>
<organism evidence="12 13">
    <name type="scientific">Micromonospora pisi</name>
    <dbReference type="NCBI Taxonomy" id="589240"/>
    <lineage>
        <taxon>Bacteria</taxon>
        <taxon>Bacillati</taxon>
        <taxon>Actinomycetota</taxon>
        <taxon>Actinomycetes</taxon>
        <taxon>Micromonosporales</taxon>
        <taxon>Micromonosporaceae</taxon>
        <taxon>Micromonospora</taxon>
    </lineage>
</organism>
<evidence type="ECO:0000256" key="8">
    <source>
        <dbReference type="ARBA" id="ARBA00022842"/>
    </source>
</evidence>
<dbReference type="PANTHER" id="PTHR30040">
    <property type="entry name" value="THIAMINE BIOSYNTHESIS LIPOPROTEIN APBE"/>
    <property type="match status" value="1"/>
</dbReference>
<dbReference type="GO" id="GO:0016740">
    <property type="term" value="F:transferase activity"/>
    <property type="evidence" value="ECO:0007669"/>
    <property type="project" value="UniProtKB-KW"/>
</dbReference>
<evidence type="ECO:0000256" key="11">
    <source>
        <dbReference type="SAM" id="MobiDB-lite"/>
    </source>
</evidence>
<comment type="catalytic activity">
    <reaction evidence="10">
        <text>L-threonyl-[protein] + FAD = FMN-L-threonyl-[protein] + AMP + H(+)</text>
        <dbReference type="Rhea" id="RHEA:36847"/>
        <dbReference type="Rhea" id="RHEA-COMP:11060"/>
        <dbReference type="Rhea" id="RHEA-COMP:11061"/>
        <dbReference type="ChEBI" id="CHEBI:15378"/>
        <dbReference type="ChEBI" id="CHEBI:30013"/>
        <dbReference type="ChEBI" id="CHEBI:57692"/>
        <dbReference type="ChEBI" id="CHEBI:74257"/>
        <dbReference type="ChEBI" id="CHEBI:456215"/>
        <dbReference type="EC" id="2.7.1.180"/>
    </reaction>
</comment>
<evidence type="ECO:0000256" key="9">
    <source>
        <dbReference type="ARBA" id="ARBA00031306"/>
    </source>
</evidence>
<dbReference type="EC" id="2.7.1.180" evidence="2"/>
<reference evidence="12 13" key="1">
    <citation type="submission" date="2018-10" db="EMBL/GenBank/DDBJ databases">
        <title>Sequencing the genomes of 1000 actinobacteria strains.</title>
        <authorList>
            <person name="Klenk H.-P."/>
        </authorList>
    </citation>
    <scope>NUCLEOTIDE SEQUENCE [LARGE SCALE GENOMIC DNA]</scope>
    <source>
        <strain evidence="12 13">DSM 45175</strain>
    </source>
</reference>
<sequence length="324" mass="33028">MAEARWSDRGTEVRVVVAGSGPPRAARRLVTAELAGLDRACGSRWGGSELSRVHRALGRPVPVGPRLAELVGAALTAAELTGGDVDPTVGAALLRLTPPDGGWLPVCGSTLRPTAQPDGWRRVLLGDGWLAVPATLLLDLRATARAVTARRCADLLAARGDGGALVALGGCVATAGPTPRSGWRVSLDGLVLQLPDGALATTRAAGRGPAGPIVDPRTGRPPAPVWRRVTVAAADPVVAKALSVAAFVRGVEATRWLAGLGVDARLVAPDGTVRTVGTGPLTGPARPAPTRPGPAPQRLGARSAAAENDRRLQLLVAGDGRVES</sequence>
<accession>A0A495JC81</accession>
<evidence type="ECO:0000256" key="2">
    <source>
        <dbReference type="ARBA" id="ARBA00011955"/>
    </source>
</evidence>
<keyword evidence="13" id="KW-1185">Reference proteome</keyword>
<feature type="compositionally biased region" description="Low complexity" evidence="11">
    <location>
        <begin position="202"/>
        <end position="212"/>
    </location>
</feature>
<keyword evidence="12" id="KW-0449">Lipoprotein</keyword>
<feature type="compositionally biased region" description="Pro residues" evidence="11">
    <location>
        <begin position="286"/>
        <end position="295"/>
    </location>
</feature>
<keyword evidence="6" id="KW-0479">Metal-binding</keyword>
<dbReference type="PANTHER" id="PTHR30040:SF2">
    <property type="entry name" value="FAD:PROTEIN FMN TRANSFERASE"/>
    <property type="match status" value="1"/>
</dbReference>
<dbReference type="InterPro" id="IPR024932">
    <property type="entry name" value="ApbE"/>
</dbReference>
<evidence type="ECO:0000256" key="10">
    <source>
        <dbReference type="ARBA" id="ARBA00048540"/>
    </source>
</evidence>
<evidence type="ECO:0000256" key="5">
    <source>
        <dbReference type="ARBA" id="ARBA00022679"/>
    </source>
</evidence>
<dbReference type="Proteomes" id="UP000277671">
    <property type="component" value="Unassembled WGS sequence"/>
</dbReference>
<evidence type="ECO:0000256" key="6">
    <source>
        <dbReference type="ARBA" id="ARBA00022723"/>
    </source>
</evidence>
<keyword evidence="7" id="KW-0274">FAD</keyword>
<dbReference type="Pfam" id="PF02424">
    <property type="entry name" value="ApbE"/>
    <property type="match status" value="1"/>
</dbReference>
<evidence type="ECO:0000313" key="12">
    <source>
        <dbReference type="EMBL" id="RKR86118.1"/>
    </source>
</evidence>
<dbReference type="RefSeq" id="WP_121153944.1">
    <property type="nucleotide sequence ID" value="NZ_RBKT01000001.1"/>
</dbReference>
<comment type="cofactor">
    <cofactor evidence="1">
        <name>Mg(2+)</name>
        <dbReference type="ChEBI" id="CHEBI:18420"/>
    </cofactor>
</comment>
<name>A0A495JC81_9ACTN</name>
<dbReference type="SUPFAM" id="SSF143631">
    <property type="entry name" value="ApbE-like"/>
    <property type="match status" value="1"/>
</dbReference>
<keyword evidence="4" id="KW-0285">Flavoprotein</keyword>
<feature type="region of interest" description="Disordered" evidence="11">
    <location>
        <begin position="202"/>
        <end position="221"/>
    </location>
</feature>
<dbReference type="Gene3D" id="3.10.520.10">
    <property type="entry name" value="ApbE-like domains"/>
    <property type="match status" value="1"/>
</dbReference>
<evidence type="ECO:0000256" key="7">
    <source>
        <dbReference type="ARBA" id="ARBA00022827"/>
    </source>
</evidence>
<dbReference type="OrthoDB" id="9778595at2"/>
<feature type="region of interest" description="Disordered" evidence="11">
    <location>
        <begin position="275"/>
        <end position="306"/>
    </location>
</feature>
<dbReference type="InterPro" id="IPR003374">
    <property type="entry name" value="ApbE-like_sf"/>
</dbReference>
<evidence type="ECO:0000256" key="1">
    <source>
        <dbReference type="ARBA" id="ARBA00001946"/>
    </source>
</evidence>
<keyword evidence="8" id="KW-0460">Magnesium</keyword>
<evidence type="ECO:0000313" key="13">
    <source>
        <dbReference type="Proteomes" id="UP000277671"/>
    </source>
</evidence>
<comment type="caution">
    <text evidence="12">The sequence shown here is derived from an EMBL/GenBank/DDBJ whole genome shotgun (WGS) entry which is preliminary data.</text>
</comment>
<protein>
    <recommendedName>
        <fullName evidence="3">FAD:protein FMN transferase</fullName>
        <ecNumber evidence="2">2.7.1.180</ecNumber>
    </recommendedName>
    <alternativeName>
        <fullName evidence="9">Flavin transferase</fullName>
    </alternativeName>
</protein>
<keyword evidence="5" id="KW-0808">Transferase</keyword>
<dbReference type="AlphaFoldDB" id="A0A495JC81"/>
<gene>
    <name evidence="12" type="ORF">BDK92_0339</name>
</gene>